<feature type="region of interest" description="Disordered" evidence="8">
    <location>
        <begin position="1"/>
        <end position="72"/>
    </location>
</feature>
<feature type="transmembrane region" description="Helical" evidence="9">
    <location>
        <begin position="690"/>
        <end position="711"/>
    </location>
</feature>
<dbReference type="Pfam" id="PF01699">
    <property type="entry name" value="Na_Ca_ex"/>
    <property type="match status" value="2"/>
</dbReference>
<evidence type="ECO:0000256" key="8">
    <source>
        <dbReference type="SAM" id="MobiDB-lite"/>
    </source>
</evidence>
<dbReference type="EMBL" id="KV722546">
    <property type="protein sequence ID" value="OCH86071.1"/>
    <property type="molecule type" value="Genomic_DNA"/>
</dbReference>
<evidence type="ECO:0000256" key="5">
    <source>
        <dbReference type="ARBA" id="ARBA00022989"/>
    </source>
</evidence>
<evidence type="ECO:0000256" key="9">
    <source>
        <dbReference type="SAM" id="Phobius"/>
    </source>
</evidence>
<comment type="subcellular location">
    <subcellularLocation>
        <location evidence="1">Endomembrane system</location>
        <topology evidence="1">Multi-pass membrane protein</topology>
    </subcellularLocation>
</comment>
<evidence type="ECO:0000256" key="2">
    <source>
        <dbReference type="ARBA" id="ARBA00008170"/>
    </source>
</evidence>
<dbReference type="GO" id="GO:0006874">
    <property type="term" value="P:intracellular calcium ion homeostasis"/>
    <property type="evidence" value="ECO:0007669"/>
    <property type="project" value="TreeGrafter"/>
</dbReference>
<keyword evidence="3" id="KW-0813">Transport</keyword>
<evidence type="ECO:0000256" key="3">
    <source>
        <dbReference type="ARBA" id="ARBA00022448"/>
    </source>
</evidence>
<reference evidence="11 12" key="1">
    <citation type="submission" date="2016-07" db="EMBL/GenBank/DDBJ databases">
        <title>Draft genome of the white-rot fungus Obba rivulosa 3A-2.</title>
        <authorList>
            <consortium name="DOE Joint Genome Institute"/>
            <person name="Miettinen O."/>
            <person name="Riley R."/>
            <person name="Acob R."/>
            <person name="Barry K."/>
            <person name="Cullen D."/>
            <person name="De Vries R."/>
            <person name="Hainaut M."/>
            <person name="Hatakka A."/>
            <person name="Henrissat B."/>
            <person name="Hilden K."/>
            <person name="Kuo R."/>
            <person name="Labutti K."/>
            <person name="Lipzen A."/>
            <person name="Makela M.R."/>
            <person name="Sandor L."/>
            <person name="Spatafora J.W."/>
            <person name="Grigoriev I.V."/>
            <person name="Hibbett D.S."/>
        </authorList>
    </citation>
    <scope>NUCLEOTIDE SEQUENCE [LARGE SCALE GENOMIC DNA]</scope>
    <source>
        <strain evidence="11 12">3A-2</strain>
    </source>
</reference>
<feature type="compositionally biased region" description="Low complexity" evidence="8">
    <location>
        <begin position="49"/>
        <end position="62"/>
    </location>
</feature>
<accession>A0A8E2AK52</accession>
<feature type="transmembrane region" description="Helical" evidence="9">
    <location>
        <begin position="718"/>
        <end position="738"/>
    </location>
</feature>
<feature type="domain" description="Sodium/calcium exchanger membrane region" evidence="10">
    <location>
        <begin position="596"/>
        <end position="736"/>
    </location>
</feature>
<dbReference type="OrthoDB" id="1699231at2759"/>
<feature type="region of interest" description="Disordered" evidence="8">
    <location>
        <begin position="400"/>
        <end position="436"/>
    </location>
</feature>
<name>A0A8E2AK52_9APHY</name>
<dbReference type="GO" id="GO:0012505">
    <property type="term" value="C:endomembrane system"/>
    <property type="evidence" value="ECO:0007669"/>
    <property type="project" value="UniProtKB-SubCell"/>
</dbReference>
<dbReference type="PANTHER" id="PTHR31503:SF20">
    <property type="entry name" value="CA(2+)_H(+) EXCHANGER, PUTATIVE (EUROFUNG)-RELATED"/>
    <property type="match status" value="1"/>
</dbReference>
<evidence type="ECO:0000256" key="4">
    <source>
        <dbReference type="ARBA" id="ARBA00022692"/>
    </source>
</evidence>
<protein>
    <recommendedName>
        <fullName evidence="10">Sodium/calcium exchanger membrane region domain-containing protein</fullName>
    </recommendedName>
</protein>
<feature type="transmembrane region" description="Helical" evidence="9">
    <location>
        <begin position="590"/>
        <end position="608"/>
    </location>
</feature>
<feature type="transmembrane region" description="Helical" evidence="9">
    <location>
        <begin position="661"/>
        <end position="684"/>
    </location>
</feature>
<organism evidence="11 12">
    <name type="scientific">Obba rivulosa</name>
    <dbReference type="NCBI Taxonomy" id="1052685"/>
    <lineage>
        <taxon>Eukaryota</taxon>
        <taxon>Fungi</taxon>
        <taxon>Dikarya</taxon>
        <taxon>Basidiomycota</taxon>
        <taxon>Agaricomycotina</taxon>
        <taxon>Agaricomycetes</taxon>
        <taxon>Polyporales</taxon>
        <taxon>Gelatoporiaceae</taxon>
        <taxon>Obba</taxon>
    </lineage>
</organism>
<dbReference type="AlphaFoldDB" id="A0A8E2AK52"/>
<feature type="region of interest" description="Disordered" evidence="8">
    <location>
        <begin position="89"/>
        <end position="114"/>
    </location>
</feature>
<dbReference type="GO" id="GO:0000329">
    <property type="term" value="C:fungal-type vacuole membrane"/>
    <property type="evidence" value="ECO:0007669"/>
    <property type="project" value="TreeGrafter"/>
</dbReference>
<dbReference type="GO" id="GO:0015369">
    <property type="term" value="F:calcium:proton antiporter activity"/>
    <property type="evidence" value="ECO:0007669"/>
    <property type="project" value="UniProtKB-ARBA"/>
</dbReference>
<keyword evidence="4 9" id="KW-0812">Transmembrane</keyword>
<evidence type="ECO:0000256" key="7">
    <source>
        <dbReference type="ARBA" id="ARBA00023136"/>
    </source>
</evidence>
<proteinExistence type="inferred from homology"/>
<dbReference type="Gene3D" id="1.20.1420.30">
    <property type="entry name" value="NCX, central ion-binding region"/>
    <property type="match status" value="2"/>
</dbReference>
<dbReference type="InterPro" id="IPR004837">
    <property type="entry name" value="NaCa_Exmemb"/>
</dbReference>
<feature type="transmembrane region" description="Helical" evidence="9">
    <location>
        <begin position="219"/>
        <end position="242"/>
    </location>
</feature>
<dbReference type="Proteomes" id="UP000250043">
    <property type="component" value="Unassembled WGS sequence"/>
</dbReference>
<feature type="region of interest" description="Disordered" evidence="8">
    <location>
        <begin position="474"/>
        <end position="504"/>
    </location>
</feature>
<comment type="similarity">
    <text evidence="2">Belongs to the Ca(2+):cation antiporter (CaCA) (TC 2.A.19) family.</text>
</comment>
<dbReference type="InterPro" id="IPR044880">
    <property type="entry name" value="NCX_ion-bd_dom_sf"/>
</dbReference>
<keyword evidence="7 9" id="KW-0472">Membrane</keyword>
<feature type="transmembrane region" description="Helical" evidence="9">
    <location>
        <begin position="300"/>
        <end position="318"/>
    </location>
</feature>
<gene>
    <name evidence="11" type="ORF">OBBRIDRAFT_783856</name>
</gene>
<feature type="transmembrane region" description="Helical" evidence="9">
    <location>
        <begin position="123"/>
        <end position="145"/>
    </location>
</feature>
<keyword evidence="5 9" id="KW-1133">Transmembrane helix</keyword>
<feature type="compositionally biased region" description="Low complexity" evidence="8">
    <location>
        <begin position="489"/>
        <end position="501"/>
    </location>
</feature>
<evidence type="ECO:0000313" key="11">
    <source>
        <dbReference type="EMBL" id="OCH86071.1"/>
    </source>
</evidence>
<evidence type="ECO:0000259" key="10">
    <source>
        <dbReference type="Pfam" id="PF01699"/>
    </source>
</evidence>
<keyword evidence="6" id="KW-0406">Ion transport</keyword>
<evidence type="ECO:0000313" key="12">
    <source>
        <dbReference type="Proteomes" id="UP000250043"/>
    </source>
</evidence>
<feature type="domain" description="Sodium/calcium exchanger membrane region" evidence="10">
    <location>
        <begin position="155"/>
        <end position="321"/>
    </location>
</feature>
<feature type="compositionally biased region" description="Low complexity" evidence="8">
    <location>
        <begin position="566"/>
        <end position="578"/>
    </location>
</feature>
<dbReference type="InterPro" id="IPR004713">
    <property type="entry name" value="CaH_exchang"/>
</dbReference>
<feature type="compositionally biased region" description="Basic and acidic residues" evidence="8">
    <location>
        <begin position="417"/>
        <end position="427"/>
    </location>
</feature>
<feature type="transmembrane region" description="Helical" evidence="9">
    <location>
        <begin position="628"/>
        <end position="649"/>
    </location>
</feature>
<feature type="region of interest" description="Disordered" evidence="8">
    <location>
        <begin position="526"/>
        <end position="582"/>
    </location>
</feature>
<keyword evidence="12" id="KW-1185">Reference proteome</keyword>
<feature type="transmembrane region" description="Helical" evidence="9">
    <location>
        <begin position="254"/>
        <end position="275"/>
    </location>
</feature>
<evidence type="ECO:0000256" key="6">
    <source>
        <dbReference type="ARBA" id="ARBA00023065"/>
    </source>
</evidence>
<evidence type="ECO:0000256" key="1">
    <source>
        <dbReference type="ARBA" id="ARBA00004127"/>
    </source>
</evidence>
<sequence length="752" mass="81364">MIPPSATTDPLAAYHQAYGARGEPSPPPDRERRYPEQLSAIPFPVMTRTTSQSSATSYNSTSELVPHTGAKSGTRRFSERVFSWNWPGAGRLSPGDNDPGLPPGQDKGGGKPKMKPVRAWEGWRLILFDSWLNVLVLLIPATWVLKLATTDSHTLVFSACAFAMIPLVKLHDLSINMLARRIGGTKTGLLNASMSNTVELVIAIAALRKCELRVVQSSIIGSMLSKLLLILGMCFFAGGLRFSEQDFDSTATQIHSSLLSISVGAVLLPAAYHFALTYSSEDAIAAGTTLEDQKADLLKMSHGVSIVLLIIYASYLLFQLWSHTHLYQDSSKPSDKLPVSVSVRSVTSRVRQKSNSLRERFTSKSSLALSEPSPRLAPVPLFASPQPMFPAPAMAFREREKTSPVEEAPETCFDDAGLERERSREKLPPYTFPPSVAQRPERTALLMSPYGATSQVTLSSPTPPHESTVRLVKLSGAESVERERGGGSWSSSGESAPQSGRNSPVSELVSAYFAERGDVVQTARRSGGEEMDARPFGQPRAVSGSVRDAGRKVGGVGAGMGHRTRTTSTARTGRAAPRVPKKKAHEEEQISWTLTLLLMVVVTVLVAINSEWLVDSMDGISPAISKEWIGLILLPTVSSIAECVTAINVSVQDQLTLSISVAVGSTIQTALFVIPFMVILGWILDKPLALLFDPFESVVLYISVHTMGYVVADGKSNWLEGVILVCLYVVIAVAFWFYPGSNFSSTLAVCAS</sequence>
<dbReference type="PANTHER" id="PTHR31503">
    <property type="entry name" value="VACUOLAR CALCIUM ION TRANSPORTER"/>
    <property type="match status" value="1"/>
</dbReference>